<dbReference type="SUPFAM" id="SSF56801">
    <property type="entry name" value="Acetyl-CoA synthetase-like"/>
    <property type="match status" value="1"/>
</dbReference>
<accession>A0ABW7JUH0</accession>
<feature type="domain" description="Condensation" evidence="2">
    <location>
        <begin position="2"/>
        <end position="187"/>
    </location>
</feature>
<dbReference type="InterPro" id="IPR001242">
    <property type="entry name" value="Condensation_dom"/>
</dbReference>
<evidence type="ECO:0000259" key="1">
    <source>
        <dbReference type="Pfam" id="PF00501"/>
    </source>
</evidence>
<dbReference type="Pfam" id="PF00501">
    <property type="entry name" value="AMP-binding"/>
    <property type="match status" value="1"/>
</dbReference>
<dbReference type="Pfam" id="PF00668">
    <property type="entry name" value="Condensation"/>
    <property type="match status" value="1"/>
</dbReference>
<dbReference type="PANTHER" id="PTHR45527:SF1">
    <property type="entry name" value="FATTY ACID SYNTHASE"/>
    <property type="match status" value="1"/>
</dbReference>
<dbReference type="Gene3D" id="3.30.559.10">
    <property type="entry name" value="Chloramphenicol acetyltransferase-like domain"/>
    <property type="match status" value="1"/>
</dbReference>
<dbReference type="Gene3D" id="3.40.50.980">
    <property type="match status" value="2"/>
</dbReference>
<dbReference type="RefSeq" id="WP_395117812.1">
    <property type="nucleotide sequence ID" value="NZ_JBIMSO010000090.1"/>
</dbReference>
<proteinExistence type="predicted"/>
<reference evidence="3 4" key="1">
    <citation type="submission" date="2024-10" db="EMBL/GenBank/DDBJ databases">
        <authorList>
            <person name="Riesco R."/>
        </authorList>
    </citation>
    <scope>NUCLEOTIDE SEQUENCE [LARGE SCALE GENOMIC DNA]</scope>
    <source>
        <strain evidence="3 4">NCIMB 15449</strain>
    </source>
</reference>
<sequence length="325" mass="34752">SNSDDICIGTQIAGRGEEALDDLVGMFGNTLALRTSVTPEDPFSTLLEQVREVDLGAFSNADLPFDRVVDLLRPNRSLAYSPLFRVLFMLQNFTPPQLDAAELTISPIEPDVVVAKLDLSVVVAEHLNADGTREGASGTVTYATDLFDRPTIERFADRLGRILASIAADSSVVVGSIPIVLESEDAVIEAINSTASAHEAATLVDLFTEQVDHTPDAIALVSDDDQLTYAQLDTRTNALAQHLITAGVGPDTLVGLAIRRGIDLITAIYAVLKAGGAYIPIDPDHPADRTHYVITTSAPVLILTADDDTALPTDVVRLRIDTLDL</sequence>
<dbReference type="InterPro" id="IPR000873">
    <property type="entry name" value="AMP-dep_synth/lig_dom"/>
</dbReference>
<evidence type="ECO:0000313" key="3">
    <source>
        <dbReference type="EMBL" id="MFH5211380.1"/>
    </source>
</evidence>
<organism evidence="3 4">
    <name type="scientific">Antrihabitans spumae</name>
    <dbReference type="NCBI Taxonomy" id="3373370"/>
    <lineage>
        <taxon>Bacteria</taxon>
        <taxon>Bacillati</taxon>
        <taxon>Actinomycetota</taxon>
        <taxon>Actinomycetes</taxon>
        <taxon>Mycobacteriales</taxon>
        <taxon>Nocardiaceae</taxon>
        <taxon>Antrihabitans</taxon>
    </lineage>
</organism>
<evidence type="ECO:0000313" key="4">
    <source>
        <dbReference type="Proteomes" id="UP001609175"/>
    </source>
</evidence>
<dbReference type="PANTHER" id="PTHR45527">
    <property type="entry name" value="NONRIBOSOMAL PEPTIDE SYNTHETASE"/>
    <property type="match status" value="1"/>
</dbReference>
<dbReference type="EMBL" id="JBIMSO010000090">
    <property type="protein sequence ID" value="MFH5211380.1"/>
    <property type="molecule type" value="Genomic_DNA"/>
</dbReference>
<name>A0ABW7JUH0_9NOCA</name>
<feature type="non-terminal residue" evidence="3">
    <location>
        <position position="1"/>
    </location>
</feature>
<feature type="domain" description="AMP-dependent synthetase/ligase" evidence="1">
    <location>
        <begin position="207"/>
        <end position="308"/>
    </location>
</feature>
<feature type="non-terminal residue" evidence="3">
    <location>
        <position position="325"/>
    </location>
</feature>
<comment type="caution">
    <text evidence="3">The sequence shown here is derived from an EMBL/GenBank/DDBJ whole genome shotgun (WGS) entry which is preliminary data.</text>
</comment>
<dbReference type="Gene3D" id="3.30.559.30">
    <property type="entry name" value="Nonribosomal peptide synthetase, condensation domain"/>
    <property type="match status" value="1"/>
</dbReference>
<evidence type="ECO:0000259" key="2">
    <source>
        <dbReference type="Pfam" id="PF00668"/>
    </source>
</evidence>
<protein>
    <submittedName>
        <fullName evidence="3">Condensation domain-containing protein</fullName>
    </submittedName>
</protein>
<dbReference type="SUPFAM" id="SSF52777">
    <property type="entry name" value="CoA-dependent acyltransferases"/>
    <property type="match status" value="1"/>
</dbReference>
<gene>
    <name evidence="3" type="ORF">ACHIPZ_24705</name>
</gene>
<dbReference type="Proteomes" id="UP001609175">
    <property type="component" value="Unassembled WGS sequence"/>
</dbReference>
<dbReference type="InterPro" id="IPR023213">
    <property type="entry name" value="CAT-like_dom_sf"/>
</dbReference>